<dbReference type="EMBL" id="CAJEWN010001108">
    <property type="protein sequence ID" value="CAD2194384.1"/>
    <property type="molecule type" value="Genomic_DNA"/>
</dbReference>
<evidence type="ECO:0000313" key="2">
    <source>
        <dbReference type="Proteomes" id="UP000580250"/>
    </source>
</evidence>
<accession>A0A6V7X523</accession>
<gene>
    <name evidence="1" type="ORF">MENT_LOCUS47398</name>
</gene>
<sequence>MRNKNKGQTLFHLQFQSIFLWHVQMRDIEESNDEFFQYYY</sequence>
<organism evidence="1 2">
    <name type="scientific">Meloidogyne enterolobii</name>
    <name type="common">Root-knot nematode worm</name>
    <name type="synonym">Meloidogyne mayaguensis</name>
    <dbReference type="NCBI Taxonomy" id="390850"/>
    <lineage>
        <taxon>Eukaryota</taxon>
        <taxon>Metazoa</taxon>
        <taxon>Ecdysozoa</taxon>
        <taxon>Nematoda</taxon>
        <taxon>Chromadorea</taxon>
        <taxon>Rhabditida</taxon>
        <taxon>Tylenchina</taxon>
        <taxon>Tylenchomorpha</taxon>
        <taxon>Tylenchoidea</taxon>
        <taxon>Meloidogynidae</taxon>
        <taxon>Meloidogyninae</taxon>
        <taxon>Meloidogyne</taxon>
    </lineage>
</organism>
<name>A0A6V7X523_MELEN</name>
<proteinExistence type="predicted"/>
<dbReference type="Proteomes" id="UP000580250">
    <property type="component" value="Unassembled WGS sequence"/>
</dbReference>
<dbReference type="AlphaFoldDB" id="A0A6V7X523"/>
<evidence type="ECO:0000313" key="1">
    <source>
        <dbReference type="EMBL" id="CAD2194384.1"/>
    </source>
</evidence>
<protein>
    <submittedName>
        <fullName evidence="1">Uncharacterized protein</fullName>
    </submittedName>
</protein>
<reference evidence="1 2" key="1">
    <citation type="submission" date="2020-08" db="EMBL/GenBank/DDBJ databases">
        <authorList>
            <person name="Koutsovoulos G."/>
            <person name="Danchin GJ E."/>
        </authorList>
    </citation>
    <scope>NUCLEOTIDE SEQUENCE [LARGE SCALE GENOMIC DNA]</scope>
</reference>
<comment type="caution">
    <text evidence="1">The sequence shown here is derived from an EMBL/GenBank/DDBJ whole genome shotgun (WGS) entry which is preliminary data.</text>
</comment>